<dbReference type="EMBL" id="PP179332">
    <property type="protein sequence ID" value="XAI71135.1"/>
    <property type="molecule type" value="Genomic_DNA"/>
</dbReference>
<accession>A0AAU6W3A4</accession>
<protein>
    <submittedName>
        <fullName evidence="1">Uncharacterized protein</fullName>
    </submittedName>
</protein>
<sequence length="32" mass="3988">MNTSFREFLKRWHGPYCELTSRPAYPHQEYDQ</sequence>
<evidence type="ECO:0000313" key="1">
    <source>
        <dbReference type="EMBL" id="XAI71135.1"/>
    </source>
</evidence>
<gene>
    <name evidence="1" type="ORF">Cygsa01_00089</name>
</gene>
<reference evidence="1" key="1">
    <citation type="journal article" date="2024" name="J. Gen. Virol.">
        <title>Novel phages of Pseudomonas syringae unveil numerous potential auxiliary metabolic genes.</title>
        <authorList>
            <person name="Feltin C."/>
            <person name="Garneau J.R."/>
            <person name="Morris C.E."/>
            <person name="Berard A."/>
            <person name="Torres-Barcelo C."/>
        </authorList>
    </citation>
    <scope>NUCLEOTIDE SEQUENCE</scope>
</reference>
<proteinExistence type="predicted"/>
<name>A0AAU6W3A4_9VIRU</name>
<organism evidence="1">
    <name type="scientific">Pseudomonas phage Cygsa01</name>
    <dbReference type="NCBI Taxonomy" id="3138529"/>
    <lineage>
        <taxon>Viruses</taxon>
    </lineage>
</organism>